<evidence type="ECO:0000313" key="1">
    <source>
        <dbReference type="EMBL" id="KRN21217.1"/>
    </source>
</evidence>
<protein>
    <submittedName>
        <fullName evidence="1">Uncharacterized protein</fullName>
    </submittedName>
</protein>
<evidence type="ECO:0000313" key="2">
    <source>
        <dbReference type="Proteomes" id="UP000051442"/>
    </source>
</evidence>
<gene>
    <name evidence="1" type="ORF">FD14_GL001348</name>
</gene>
<proteinExistence type="predicted"/>
<dbReference type="Proteomes" id="UP000051442">
    <property type="component" value="Unassembled WGS sequence"/>
</dbReference>
<dbReference type="PATRIC" id="fig|1423804.4.peg.1448"/>
<dbReference type="AlphaFoldDB" id="A0A0R2EY17"/>
<reference evidence="1 2" key="1">
    <citation type="journal article" date="2015" name="Genome Announc.">
        <title>Expanding the biotechnology potential of lactobacilli through comparative genomics of 213 strains and associated genera.</title>
        <authorList>
            <person name="Sun Z."/>
            <person name="Harris H.M."/>
            <person name="McCann A."/>
            <person name="Guo C."/>
            <person name="Argimon S."/>
            <person name="Zhang W."/>
            <person name="Yang X."/>
            <person name="Jeffery I.B."/>
            <person name="Cooney J.C."/>
            <person name="Kagawa T.F."/>
            <person name="Liu W."/>
            <person name="Song Y."/>
            <person name="Salvetti E."/>
            <person name="Wrobel A."/>
            <person name="Rasinkangas P."/>
            <person name="Parkhill J."/>
            <person name="Rea M.C."/>
            <person name="O'Sullivan O."/>
            <person name="Ritari J."/>
            <person name="Douillard F.P."/>
            <person name="Paul Ross R."/>
            <person name="Yang R."/>
            <person name="Briner A.E."/>
            <person name="Felis G.E."/>
            <person name="de Vos W.M."/>
            <person name="Barrangou R."/>
            <person name="Klaenhammer T.R."/>
            <person name="Caufield P.W."/>
            <person name="Cui Y."/>
            <person name="Zhang H."/>
            <person name="O'Toole P.W."/>
        </authorList>
    </citation>
    <scope>NUCLEOTIDE SEQUENCE [LARGE SCALE GENOMIC DNA]</scope>
    <source>
        <strain evidence="1 2">DSM 23365</strain>
    </source>
</reference>
<comment type="caution">
    <text evidence="1">The sequence shown here is derived from an EMBL/GenBank/DDBJ whole genome shotgun (WGS) entry which is preliminary data.</text>
</comment>
<name>A0A0R2EY17_9LACO</name>
<keyword evidence="2" id="KW-1185">Reference proteome</keyword>
<sequence length="84" mass="9503">MIPMLTQTNLETIAVQLVQVTPTVVTAKTETNQIIEIKPAPHDQHDHAFWQSLKDIAQAKIWLPVTKGTHELLQHDWLSTMPAI</sequence>
<organism evidence="1 2">
    <name type="scientific">Secundilactobacillus similis DSM 23365 = JCM 2765</name>
    <dbReference type="NCBI Taxonomy" id="1423804"/>
    <lineage>
        <taxon>Bacteria</taxon>
        <taxon>Bacillati</taxon>
        <taxon>Bacillota</taxon>
        <taxon>Bacilli</taxon>
        <taxon>Lactobacillales</taxon>
        <taxon>Lactobacillaceae</taxon>
        <taxon>Secundilactobacillus</taxon>
    </lineage>
</organism>
<dbReference type="EMBL" id="AYZM01000125">
    <property type="protein sequence ID" value="KRN21217.1"/>
    <property type="molecule type" value="Genomic_DNA"/>
</dbReference>
<accession>A0A0R2EY17</accession>
<dbReference type="STRING" id="1423804.FD14_GL001348"/>